<evidence type="ECO:0000313" key="1">
    <source>
        <dbReference type="EMBL" id="EFC52810.1"/>
    </source>
</evidence>
<dbReference type="EMBL" id="ACEO02000002">
    <property type="protein sequence ID" value="EFC52810.1"/>
    <property type="molecule type" value="Genomic_DNA"/>
</dbReference>
<sequence length="47" mass="5381">MVWVLVCRYVLARIGRLKKVGRILVSDSPHLAEMSDSRIRPTLLIMS</sequence>
<gene>
    <name evidence="1" type="ORF">NEISUBOT_03646</name>
</gene>
<dbReference type="Proteomes" id="UP000004621">
    <property type="component" value="Unassembled WGS sequence"/>
</dbReference>
<organism evidence="1 2">
    <name type="scientific">Neisseria subflava NJ9703</name>
    <dbReference type="NCBI Taxonomy" id="546268"/>
    <lineage>
        <taxon>Bacteria</taxon>
        <taxon>Pseudomonadati</taxon>
        <taxon>Pseudomonadota</taxon>
        <taxon>Betaproteobacteria</taxon>
        <taxon>Neisseriales</taxon>
        <taxon>Neisseriaceae</taxon>
        <taxon>Neisseria</taxon>
    </lineage>
</organism>
<proteinExistence type="predicted"/>
<accession>A0A9W5ISD8</accession>
<comment type="caution">
    <text evidence="1">The sequence shown here is derived from an EMBL/GenBank/DDBJ whole genome shotgun (WGS) entry which is preliminary data.</text>
</comment>
<evidence type="ECO:0000313" key="2">
    <source>
        <dbReference type="Proteomes" id="UP000004621"/>
    </source>
</evidence>
<protein>
    <submittedName>
        <fullName evidence="1">Uncharacterized protein</fullName>
    </submittedName>
</protein>
<reference evidence="1 2" key="1">
    <citation type="submission" date="2010-01" db="EMBL/GenBank/DDBJ databases">
        <authorList>
            <person name="Weinstock G."/>
            <person name="Sodergren E."/>
            <person name="Clifton S."/>
            <person name="Fulton L."/>
            <person name="Fulton B."/>
            <person name="Courtney L."/>
            <person name="Fronick C."/>
            <person name="Harrison M."/>
            <person name="Strong C."/>
            <person name="Farmer C."/>
            <person name="Delahaunty K."/>
            <person name="Markovic C."/>
            <person name="Hall O."/>
            <person name="Minx P."/>
            <person name="Tomlinson C."/>
            <person name="Mitreva M."/>
            <person name="Nelson J."/>
            <person name="Hou S."/>
            <person name="Wollam A."/>
            <person name="Pepin K.H."/>
            <person name="Johnson M."/>
            <person name="Bhonagiri V."/>
            <person name="Nash W.E."/>
            <person name="Warren W."/>
            <person name="Chinwalla A."/>
            <person name="Mardis E.R."/>
            <person name="Wilson R.K."/>
        </authorList>
    </citation>
    <scope>NUCLEOTIDE SEQUENCE [LARGE SCALE GENOMIC DNA]</scope>
    <source>
        <strain evidence="1 2">NJ9703</strain>
    </source>
</reference>
<name>A0A9W5ISD8_NEISU</name>
<dbReference type="AlphaFoldDB" id="A0A9W5ISD8"/>